<dbReference type="AlphaFoldDB" id="A0A1W1VVI6"/>
<dbReference type="EMBL" id="FWWW01000075">
    <property type="protein sequence ID" value="SMB97273.1"/>
    <property type="molecule type" value="Genomic_DNA"/>
</dbReference>
<evidence type="ECO:0008006" key="4">
    <source>
        <dbReference type="Google" id="ProtNLM"/>
    </source>
</evidence>
<accession>A0A1W1VVI6</accession>
<feature type="region of interest" description="Disordered" evidence="1">
    <location>
        <begin position="47"/>
        <end position="74"/>
    </location>
</feature>
<dbReference type="Proteomes" id="UP000192266">
    <property type="component" value="Unassembled WGS sequence"/>
</dbReference>
<keyword evidence="3" id="KW-1185">Reference proteome</keyword>
<gene>
    <name evidence="2" type="ORF">SAMN00120144_0332</name>
</gene>
<feature type="compositionally biased region" description="Basic and acidic residues" evidence="1">
    <location>
        <begin position="58"/>
        <end position="74"/>
    </location>
</feature>
<proteinExistence type="predicted"/>
<evidence type="ECO:0000313" key="2">
    <source>
        <dbReference type="EMBL" id="SMB97273.1"/>
    </source>
</evidence>
<evidence type="ECO:0000313" key="3">
    <source>
        <dbReference type="Proteomes" id="UP000192266"/>
    </source>
</evidence>
<organism evidence="2 3">
    <name type="scientific">Hymenobacter roseosalivarius DSM 11622</name>
    <dbReference type="NCBI Taxonomy" id="645990"/>
    <lineage>
        <taxon>Bacteria</taxon>
        <taxon>Pseudomonadati</taxon>
        <taxon>Bacteroidota</taxon>
        <taxon>Cytophagia</taxon>
        <taxon>Cytophagales</taxon>
        <taxon>Hymenobacteraceae</taxon>
        <taxon>Hymenobacter</taxon>
    </lineage>
</organism>
<sequence>MGVESQKRIEIVKCLMSGILKPHLHAACLAYVQDRIAAATQAMQAAQESANSETKSSAGDKYETGRAMAQEERNRNAVQLREAQNLHAELARINPEQACDTVRPGALVETSIGGFFISISAGKLTVDGKDYFAVSAAAPVAVALSGKRAGEEAVFNGKVVSVYHVH</sequence>
<name>A0A1W1VVI6_9BACT</name>
<dbReference type="STRING" id="645990.SAMN00120144_0332"/>
<protein>
    <recommendedName>
        <fullName evidence="4">3-oxoacyl-ACP synthase</fullName>
    </recommendedName>
</protein>
<evidence type="ECO:0000256" key="1">
    <source>
        <dbReference type="SAM" id="MobiDB-lite"/>
    </source>
</evidence>
<reference evidence="2 3" key="1">
    <citation type="submission" date="2017-04" db="EMBL/GenBank/DDBJ databases">
        <authorList>
            <person name="Afonso C.L."/>
            <person name="Miller P.J."/>
            <person name="Scott M.A."/>
            <person name="Spackman E."/>
            <person name="Goraichik I."/>
            <person name="Dimitrov K.M."/>
            <person name="Suarez D.L."/>
            <person name="Swayne D.E."/>
        </authorList>
    </citation>
    <scope>NUCLEOTIDE SEQUENCE [LARGE SCALE GENOMIC DNA]</scope>
    <source>
        <strain evidence="2 3">DSM 11622</strain>
    </source>
</reference>